<accession>A0ACB9ZTA8</accession>
<sequence length="228" mass="25808">MQNSTLLCRRRALVCYRKTKILCRIQFFCILLSGHTFYYDDESSIYKDAPILVKVLLDKIINYKAYNYFRASCKLLILAFSASQLPRWGFSVPDSGQKAAKIFPLLQAQPSRNIDIHRFLAADSAQSFGSSVADSVQNSWPDSDQNLTSGSVDSDQHYLPNSAAIFALDSVHIFHPDSVQKLAPNFHLLAGHLERFLDAHLPWSGAAFCDAWPSPFPKRIMTRQNNYD</sequence>
<keyword evidence="2" id="KW-1185">Reference proteome</keyword>
<protein>
    <submittedName>
        <fullName evidence="1">Uncharacterized protein</fullName>
    </submittedName>
</protein>
<gene>
    <name evidence="1" type="ORF">M9H77_36056</name>
</gene>
<organism evidence="1 2">
    <name type="scientific">Catharanthus roseus</name>
    <name type="common">Madagascar periwinkle</name>
    <name type="synonym">Vinca rosea</name>
    <dbReference type="NCBI Taxonomy" id="4058"/>
    <lineage>
        <taxon>Eukaryota</taxon>
        <taxon>Viridiplantae</taxon>
        <taxon>Streptophyta</taxon>
        <taxon>Embryophyta</taxon>
        <taxon>Tracheophyta</taxon>
        <taxon>Spermatophyta</taxon>
        <taxon>Magnoliopsida</taxon>
        <taxon>eudicotyledons</taxon>
        <taxon>Gunneridae</taxon>
        <taxon>Pentapetalae</taxon>
        <taxon>asterids</taxon>
        <taxon>lamiids</taxon>
        <taxon>Gentianales</taxon>
        <taxon>Apocynaceae</taxon>
        <taxon>Rauvolfioideae</taxon>
        <taxon>Vinceae</taxon>
        <taxon>Catharanthinae</taxon>
        <taxon>Catharanthus</taxon>
    </lineage>
</organism>
<evidence type="ECO:0000313" key="2">
    <source>
        <dbReference type="Proteomes" id="UP001060085"/>
    </source>
</evidence>
<comment type="caution">
    <text evidence="1">The sequence shown here is derived from an EMBL/GenBank/DDBJ whole genome shotgun (WGS) entry which is preliminary data.</text>
</comment>
<dbReference type="EMBL" id="CM044708">
    <property type="protein sequence ID" value="KAI5650051.1"/>
    <property type="molecule type" value="Genomic_DNA"/>
</dbReference>
<dbReference type="Proteomes" id="UP001060085">
    <property type="component" value="Linkage Group LG08"/>
</dbReference>
<proteinExistence type="predicted"/>
<name>A0ACB9ZTA8_CATRO</name>
<evidence type="ECO:0000313" key="1">
    <source>
        <dbReference type="EMBL" id="KAI5650051.1"/>
    </source>
</evidence>
<reference evidence="2" key="1">
    <citation type="journal article" date="2023" name="Nat. Plants">
        <title>Single-cell RNA sequencing provides a high-resolution roadmap for understanding the multicellular compartmentation of specialized metabolism.</title>
        <authorList>
            <person name="Sun S."/>
            <person name="Shen X."/>
            <person name="Li Y."/>
            <person name="Li Y."/>
            <person name="Wang S."/>
            <person name="Li R."/>
            <person name="Zhang H."/>
            <person name="Shen G."/>
            <person name="Guo B."/>
            <person name="Wei J."/>
            <person name="Xu J."/>
            <person name="St-Pierre B."/>
            <person name="Chen S."/>
            <person name="Sun C."/>
        </authorList>
    </citation>
    <scope>NUCLEOTIDE SEQUENCE [LARGE SCALE GENOMIC DNA]</scope>
</reference>